<gene>
    <name evidence="2" type="ORF">SCL_0963</name>
</gene>
<keyword evidence="1" id="KW-0472">Membrane</keyword>
<feature type="transmembrane region" description="Helical" evidence="1">
    <location>
        <begin position="114"/>
        <end position="136"/>
    </location>
</feature>
<keyword evidence="1" id="KW-1133">Transmembrane helix</keyword>
<reference evidence="2 3" key="1">
    <citation type="submission" date="2015-05" db="EMBL/GenBank/DDBJ databases">
        <title>Complete genome sequence of a sulfur-oxidizing gammaproteobacterium strain HA5.</title>
        <authorList>
            <person name="Miura A."/>
            <person name="Kojima H."/>
            <person name="Fukui M."/>
        </authorList>
    </citation>
    <scope>NUCLEOTIDE SEQUENCE [LARGE SCALE GENOMIC DNA]</scope>
    <source>
        <strain evidence="2 3">HA5</strain>
    </source>
</reference>
<feature type="transmembrane region" description="Helical" evidence="1">
    <location>
        <begin position="41"/>
        <end position="62"/>
    </location>
</feature>
<organism evidence="2 3">
    <name type="scientific">Sulfuricaulis limicola</name>
    <dbReference type="NCBI Taxonomy" id="1620215"/>
    <lineage>
        <taxon>Bacteria</taxon>
        <taxon>Pseudomonadati</taxon>
        <taxon>Pseudomonadota</taxon>
        <taxon>Gammaproteobacteria</taxon>
        <taxon>Acidiferrobacterales</taxon>
        <taxon>Acidiferrobacteraceae</taxon>
        <taxon>Sulfuricaulis</taxon>
    </lineage>
</organism>
<dbReference type="AlphaFoldDB" id="A0A1B4XEQ1"/>
<protein>
    <recommendedName>
        <fullName evidence="4">DUF2878 domain-containing protein</fullName>
    </recommendedName>
</protein>
<name>A0A1B4XEQ1_9GAMM</name>
<evidence type="ECO:0000256" key="1">
    <source>
        <dbReference type="SAM" id="Phobius"/>
    </source>
</evidence>
<feature type="transmembrane region" description="Helical" evidence="1">
    <location>
        <begin position="74"/>
        <end position="94"/>
    </location>
</feature>
<keyword evidence="3" id="KW-1185">Reference proteome</keyword>
<dbReference type="EMBL" id="AP014879">
    <property type="protein sequence ID" value="BAV33279.1"/>
    <property type="molecule type" value="Genomic_DNA"/>
</dbReference>
<dbReference type="InParanoid" id="A0A1B4XEQ1"/>
<dbReference type="KEGG" id="slim:SCL_0963"/>
<dbReference type="Proteomes" id="UP000243180">
    <property type="component" value="Chromosome"/>
</dbReference>
<evidence type="ECO:0008006" key="4">
    <source>
        <dbReference type="Google" id="ProtNLM"/>
    </source>
</evidence>
<dbReference type="RefSeq" id="WP_096360158.1">
    <property type="nucleotide sequence ID" value="NZ_AP014879.1"/>
</dbReference>
<evidence type="ECO:0000313" key="2">
    <source>
        <dbReference type="EMBL" id="BAV33279.1"/>
    </source>
</evidence>
<accession>A0A1B4XEQ1</accession>
<keyword evidence="1" id="KW-0812">Transmembrane</keyword>
<sequence>MQNTIQNLITWMTSAALLNSLWELAQLPLYGLWSDPDGSRIVAYLIHCILGDVSIATVLFFLTSMILKSLDWPAVHPWRGGALVIGLGIAYTAFSEWYNVYVVTAWSYAPSMPLIGGIGIAPLLQWFVVPALMIIAMRRLH</sequence>
<proteinExistence type="predicted"/>
<evidence type="ECO:0000313" key="3">
    <source>
        <dbReference type="Proteomes" id="UP000243180"/>
    </source>
</evidence>
<dbReference type="OrthoDB" id="512864at2"/>